<proteinExistence type="predicted"/>
<reference evidence="2 3" key="1">
    <citation type="submission" date="2015-02" db="EMBL/GenBank/DDBJ databases">
        <title>Genome Sequencing of Rickettsiales.</title>
        <authorList>
            <person name="Daugherty S.C."/>
            <person name="Su Q."/>
            <person name="Abolude K."/>
            <person name="Beier-Sexton M."/>
            <person name="Carlyon J.A."/>
            <person name="Carter R."/>
            <person name="Day N.P."/>
            <person name="Dumler S.J."/>
            <person name="Dyachenko V."/>
            <person name="Godinez A."/>
            <person name="Kurtti T.J."/>
            <person name="Lichay M."/>
            <person name="Mullins K.E."/>
            <person name="Ott S."/>
            <person name="Pappas-Brown V."/>
            <person name="Paris D.H."/>
            <person name="Patel P."/>
            <person name="Richards A.L."/>
            <person name="Sadzewicz L."/>
            <person name="Sears K."/>
            <person name="Seidman D."/>
            <person name="Sengamalay N."/>
            <person name="Stenos J."/>
            <person name="Tallon L.J."/>
            <person name="Vincent G."/>
            <person name="Fraser C.M."/>
            <person name="Munderloh U."/>
            <person name="Dunning-Hotopp J.C."/>
        </authorList>
    </citation>
    <scope>NUCLEOTIDE SEQUENCE [LARGE SCALE GENOMIC DNA]</scope>
    <source>
        <strain evidence="2 3">EmCRT</strain>
    </source>
</reference>
<accession>A0A0F3NCS4</accession>
<organism evidence="2 3">
    <name type="scientific">Ehrlichia cf. muris str. EmCRT</name>
    <dbReference type="NCBI Taxonomy" id="1359167"/>
    <lineage>
        <taxon>Bacteria</taxon>
        <taxon>Pseudomonadati</taxon>
        <taxon>Pseudomonadota</taxon>
        <taxon>Alphaproteobacteria</taxon>
        <taxon>Rickettsiales</taxon>
        <taxon>Anaplasmataceae</taxon>
        <taxon>Ehrlichia</taxon>
    </lineage>
</organism>
<keyword evidence="1" id="KW-0812">Transmembrane</keyword>
<dbReference type="RefSeq" id="WP_045804451.1">
    <property type="nucleotide sequence ID" value="NZ_LANU01000001.1"/>
</dbReference>
<keyword evidence="1" id="KW-1133">Transmembrane helix</keyword>
<dbReference type="AlphaFoldDB" id="A0A0F3NCS4"/>
<dbReference type="PATRIC" id="fig|1359167.3.peg.15"/>
<gene>
    <name evidence="2" type="ORF">EMUCRT_0015</name>
</gene>
<evidence type="ECO:0000313" key="2">
    <source>
        <dbReference type="EMBL" id="KJV65835.1"/>
    </source>
</evidence>
<feature type="transmembrane region" description="Helical" evidence="1">
    <location>
        <begin position="6"/>
        <end position="28"/>
    </location>
</feature>
<evidence type="ECO:0000256" key="1">
    <source>
        <dbReference type="SAM" id="Phobius"/>
    </source>
</evidence>
<dbReference type="EMBL" id="LANU01000001">
    <property type="protein sequence ID" value="KJV65835.1"/>
    <property type="molecule type" value="Genomic_DNA"/>
</dbReference>
<protein>
    <submittedName>
        <fullName evidence="2">Uncharacterized protein</fullName>
    </submittedName>
</protein>
<keyword evidence="1" id="KW-0472">Membrane</keyword>
<evidence type="ECO:0000313" key="3">
    <source>
        <dbReference type="Proteomes" id="UP000033546"/>
    </source>
</evidence>
<comment type="caution">
    <text evidence="2">The sequence shown here is derived from an EMBL/GenBank/DDBJ whole genome shotgun (WGS) entry which is preliminary data.</text>
</comment>
<dbReference type="Proteomes" id="UP000033546">
    <property type="component" value="Unassembled WGS sequence"/>
</dbReference>
<sequence>MTFGPTIQIFTLVSLFFILITSLVLVSLRRLLKKHQLLKKQQPPVLLDTNIHISQEKLPKLMCGISNENLDAGIIRGAILSNGDFGKVKSFIVNHTKIIPESFSKDYDRLSKMVQNDTQTTSYDSLTLYEQTILTLAKKHIKSIKATLNVDDTEKCHDLFYGRATTAAILEHVFQNSDSLIPNTNIIHELVSYCNSAGYYSMPLRFVKEIFKKCQEIDMNQAKIEDISVTLNKATYTSLNYYISANVIIPYKGRDEKLLCSLDFTITSPDSQNFSGVCHKNMTLKLCVPDTMDNYITPLSPANSDKFCVDSAALTHKYYNNYKISLIYSLPHSPQIPSLINKQNFKAVYDSSGTSIQHYLHTTQQHC</sequence>
<name>A0A0F3NCS4_9RICK</name>